<keyword evidence="3" id="KW-1003">Cell membrane</keyword>
<feature type="transmembrane region" description="Helical" evidence="9">
    <location>
        <begin position="12"/>
        <end position="32"/>
    </location>
</feature>
<dbReference type="Pfam" id="PF04290">
    <property type="entry name" value="DctQ"/>
    <property type="match status" value="1"/>
</dbReference>
<proteinExistence type="inferred from homology"/>
<evidence type="ECO:0000256" key="6">
    <source>
        <dbReference type="ARBA" id="ARBA00022989"/>
    </source>
</evidence>
<keyword evidence="2" id="KW-0813">Transport</keyword>
<evidence type="ECO:0000256" key="2">
    <source>
        <dbReference type="ARBA" id="ARBA00022448"/>
    </source>
</evidence>
<evidence type="ECO:0000313" key="11">
    <source>
        <dbReference type="EMBL" id="GAA2736677.1"/>
    </source>
</evidence>
<evidence type="ECO:0000256" key="8">
    <source>
        <dbReference type="ARBA" id="ARBA00038436"/>
    </source>
</evidence>
<dbReference type="RefSeq" id="WP_344456347.1">
    <property type="nucleotide sequence ID" value="NZ_BAAATZ010000033.1"/>
</dbReference>
<dbReference type="EMBL" id="BAAATZ010000033">
    <property type="protein sequence ID" value="GAA2736677.1"/>
    <property type="molecule type" value="Genomic_DNA"/>
</dbReference>
<evidence type="ECO:0000313" key="12">
    <source>
        <dbReference type="Proteomes" id="UP001501842"/>
    </source>
</evidence>
<feature type="transmembrane region" description="Helical" evidence="9">
    <location>
        <begin position="44"/>
        <end position="66"/>
    </location>
</feature>
<dbReference type="InterPro" id="IPR055348">
    <property type="entry name" value="DctQ"/>
</dbReference>
<comment type="similarity">
    <text evidence="8">Belongs to the TRAP transporter small permease family.</text>
</comment>
<sequence length="171" mass="18602">MNDRRETTGRTGSVFATAVIVGLVIIVVLNAVTREFFGSPIIQALPLVQYWFMPAIVFLGYVLAQTKERHLQVDLLFARLRPGGQRVLRLLSMLLSGVGSLLIAYHAWHYAREAQLTDKGDAVSGVAIWPVTYLAPLAMAALGILFLRSAVRTLRTGSAEGLSPSPVKDAV</sequence>
<evidence type="ECO:0000256" key="7">
    <source>
        <dbReference type="ARBA" id="ARBA00023136"/>
    </source>
</evidence>
<keyword evidence="4" id="KW-0997">Cell inner membrane</keyword>
<dbReference type="Proteomes" id="UP001501842">
    <property type="component" value="Unassembled WGS sequence"/>
</dbReference>
<evidence type="ECO:0000256" key="1">
    <source>
        <dbReference type="ARBA" id="ARBA00004429"/>
    </source>
</evidence>
<feature type="transmembrane region" description="Helical" evidence="9">
    <location>
        <begin position="128"/>
        <end position="147"/>
    </location>
</feature>
<protein>
    <recommendedName>
        <fullName evidence="10">Tripartite ATP-independent periplasmic transporters DctQ component domain-containing protein</fullName>
    </recommendedName>
</protein>
<evidence type="ECO:0000256" key="3">
    <source>
        <dbReference type="ARBA" id="ARBA00022475"/>
    </source>
</evidence>
<dbReference type="InterPro" id="IPR007387">
    <property type="entry name" value="TRAP_DctQ"/>
</dbReference>
<keyword evidence="7 9" id="KW-0472">Membrane</keyword>
<evidence type="ECO:0000259" key="10">
    <source>
        <dbReference type="Pfam" id="PF04290"/>
    </source>
</evidence>
<keyword evidence="5 9" id="KW-0812">Transmembrane</keyword>
<keyword evidence="6 9" id="KW-1133">Transmembrane helix</keyword>
<reference evidence="11 12" key="1">
    <citation type="journal article" date="2019" name="Int. J. Syst. Evol. Microbiol.">
        <title>The Global Catalogue of Microorganisms (GCM) 10K type strain sequencing project: providing services to taxonomists for standard genome sequencing and annotation.</title>
        <authorList>
            <consortium name="The Broad Institute Genomics Platform"/>
            <consortium name="The Broad Institute Genome Sequencing Center for Infectious Disease"/>
            <person name="Wu L."/>
            <person name="Ma J."/>
        </authorList>
    </citation>
    <scope>NUCLEOTIDE SEQUENCE [LARGE SCALE GENOMIC DNA]</scope>
    <source>
        <strain evidence="11 12">JCM 8201</strain>
    </source>
</reference>
<comment type="caution">
    <text evidence="11">The sequence shown here is derived from an EMBL/GenBank/DDBJ whole genome shotgun (WGS) entry which is preliminary data.</text>
</comment>
<feature type="domain" description="Tripartite ATP-independent periplasmic transporters DctQ component" evidence="10">
    <location>
        <begin position="23"/>
        <end position="155"/>
    </location>
</feature>
<feature type="transmembrane region" description="Helical" evidence="9">
    <location>
        <begin position="87"/>
        <end position="108"/>
    </location>
</feature>
<evidence type="ECO:0000256" key="5">
    <source>
        <dbReference type="ARBA" id="ARBA00022692"/>
    </source>
</evidence>
<keyword evidence="12" id="KW-1185">Reference proteome</keyword>
<comment type="subcellular location">
    <subcellularLocation>
        <location evidence="1">Cell inner membrane</location>
        <topology evidence="1">Multi-pass membrane protein</topology>
    </subcellularLocation>
</comment>
<evidence type="ECO:0000256" key="4">
    <source>
        <dbReference type="ARBA" id="ARBA00022519"/>
    </source>
</evidence>
<evidence type="ECO:0000256" key="9">
    <source>
        <dbReference type="SAM" id="Phobius"/>
    </source>
</evidence>
<dbReference type="PANTHER" id="PTHR35011">
    <property type="entry name" value="2,3-DIKETO-L-GULONATE TRAP TRANSPORTER SMALL PERMEASE PROTEIN YIAM"/>
    <property type="match status" value="1"/>
</dbReference>
<organism evidence="11 12">
    <name type="scientific">Actinocorallia aurantiaca</name>
    <dbReference type="NCBI Taxonomy" id="46204"/>
    <lineage>
        <taxon>Bacteria</taxon>
        <taxon>Bacillati</taxon>
        <taxon>Actinomycetota</taxon>
        <taxon>Actinomycetes</taxon>
        <taxon>Streptosporangiales</taxon>
        <taxon>Thermomonosporaceae</taxon>
        <taxon>Actinocorallia</taxon>
    </lineage>
</organism>
<accession>A0ABN3UPY0</accession>
<name>A0ABN3UPY0_9ACTN</name>
<gene>
    <name evidence="11" type="ORF">GCM10010439_64370</name>
</gene>